<dbReference type="FunFam" id="3.20.110.10:FF:000002">
    <property type="entry name" value="alpha-mannosidase 2C1 isoform X1"/>
    <property type="match status" value="1"/>
</dbReference>
<dbReference type="InterPro" id="IPR041147">
    <property type="entry name" value="GH38_C"/>
</dbReference>
<dbReference type="FunFam" id="1.20.1270.50:FF:000004">
    <property type="entry name" value="alpha-mannosidase 2C1 isoform X1"/>
    <property type="match status" value="1"/>
</dbReference>
<feature type="domain" description="Glycoside hydrolase family 38 central" evidence="9">
    <location>
        <begin position="590"/>
        <end position="670"/>
    </location>
</feature>
<dbReference type="InterPro" id="IPR027291">
    <property type="entry name" value="Glyco_hydro_38_N_sf"/>
</dbReference>
<evidence type="ECO:0000256" key="6">
    <source>
        <dbReference type="ARBA" id="ARBA00023295"/>
    </source>
</evidence>
<keyword evidence="5" id="KW-0378">Hydrolase</keyword>
<comment type="catalytic activity">
    <reaction evidence="1">
        <text>Hydrolysis of terminal, non-reducing alpha-D-mannose residues in alpha-D-mannosides.</text>
        <dbReference type="EC" id="3.2.1.24"/>
    </reaction>
</comment>
<dbReference type="InterPro" id="IPR028995">
    <property type="entry name" value="Glyco_hydro_57/38_cen_sf"/>
</dbReference>
<dbReference type="EC" id="3.2.1.24" evidence="3"/>
<dbReference type="Pfam" id="PF07748">
    <property type="entry name" value="Glyco_hydro_38C"/>
    <property type="match status" value="1"/>
</dbReference>
<evidence type="ECO:0000313" key="11">
    <source>
        <dbReference type="Proteomes" id="UP000070501"/>
    </source>
</evidence>
<evidence type="ECO:0000256" key="2">
    <source>
        <dbReference type="ARBA" id="ARBA00009792"/>
    </source>
</evidence>
<evidence type="ECO:0000256" key="7">
    <source>
        <dbReference type="ARBA" id="ARBA00054985"/>
    </source>
</evidence>
<dbReference type="InterPro" id="IPR011013">
    <property type="entry name" value="Gal_mutarotase_sf_dom"/>
</dbReference>
<dbReference type="Gene3D" id="2.70.98.30">
    <property type="entry name" value="Golgi alpha-mannosidase II, domain 4"/>
    <property type="match status" value="1"/>
</dbReference>
<evidence type="ECO:0000256" key="3">
    <source>
        <dbReference type="ARBA" id="ARBA00012752"/>
    </source>
</evidence>
<dbReference type="Proteomes" id="UP000070501">
    <property type="component" value="Unassembled WGS sequence"/>
</dbReference>
<dbReference type="GO" id="GO:0009313">
    <property type="term" value="P:oligosaccharide catabolic process"/>
    <property type="evidence" value="ECO:0007669"/>
    <property type="project" value="TreeGrafter"/>
</dbReference>
<evidence type="ECO:0000313" key="10">
    <source>
        <dbReference type="EMBL" id="KXJ87018.1"/>
    </source>
</evidence>
<evidence type="ECO:0000259" key="9">
    <source>
        <dbReference type="SMART" id="SM00872"/>
    </source>
</evidence>
<dbReference type="Pfam" id="PF09261">
    <property type="entry name" value="Alpha-mann_mid"/>
    <property type="match status" value="1"/>
</dbReference>
<proteinExistence type="inferred from homology"/>
<dbReference type="GO" id="GO:0046872">
    <property type="term" value="F:metal ion binding"/>
    <property type="evidence" value="ECO:0007669"/>
    <property type="project" value="UniProtKB-KW"/>
</dbReference>
<comment type="similarity">
    <text evidence="2">Belongs to the glycosyl hydrolase 38 family.</text>
</comment>
<dbReference type="GO" id="GO:0004559">
    <property type="term" value="F:alpha-mannosidase activity"/>
    <property type="evidence" value="ECO:0007669"/>
    <property type="project" value="UniProtKB-EC"/>
</dbReference>
<dbReference type="GO" id="GO:0030246">
    <property type="term" value="F:carbohydrate binding"/>
    <property type="evidence" value="ECO:0007669"/>
    <property type="project" value="InterPro"/>
</dbReference>
<evidence type="ECO:0000256" key="4">
    <source>
        <dbReference type="ARBA" id="ARBA00022723"/>
    </source>
</evidence>
<evidence type="ECO:0000256" key="8">
    <source>
        <dbReference type="ARBA" id="ARBA00071615"/>
    </source>
</evidence>
<dbReference type="Pfam" id="PF22907">
    <property type="entry name" value="Ams1-like_1st"/>
    <property type="match status" value="1"/>
</dbReference>
<dbReference type="Pfam" id="PF01074">
    <property type="entry name" value="Glyco_hydro_38N"/>
    <property type="match status" value="1"/>
</dbReference>
<dbReference type="InterPro" id="IPR011330">
    <property type="entry name" value="Glyco_hydro/deAcase_b/a-brl"/>
</dbReference>
<dbReference type="SUPFAM" id="SSF74650">
    <property type="entry name" value="Galactose mutarotase-like"/>
    <property type="match status" value="1"/>
</dbReference>
<dbReference type="SMART" id="SM00872">
    <property type="entry name" value="Alpha-mann_mid"/>
    <property type="match status" value="1"/>
</dbReference>
<dbReference type="InParanoid" id="A0A136IQ51"/>
<protein>
    <recommendedName>
        <fullName evidence="8">Alpha-mannosidase</fullName>
        <ecNumber evidence="3">3.2.1.24</ecNumber>
    </recommendedName>
</protein>
<dbReference type="Gene3D" id="1.20.1270.50">
    <property type="entry name" value="Glycoside hydrolase family 38, central domain"/>
    <property type="match status" value="1"/>
</dbReference>
<dbReference type="InterPro" id="IPR054723">
    <property type="entry name" value="Ams1-like_N"/>
</dbReference>
<reference evidence="11" key="1">
    <citation type="submission" date="2016-02" db="EMBL/GenBank/DDBJ databases">
        <title>Draft genome sequence of Microdochium bolleyi, a fungal endophyte of beachgrass.</title>
        <authorList>
            <consortium name="DOE Joint Genome Institute"/>
            <person name="David A.S."/>
            <person name="May G."/>
            <person name="Haridas S."/>
            <person name="Lim J."/>
            <person name="Wang M."/>
            <person name="Labutti K."/>
            <person name="Lipzen A."/>
            <person name="Barry K."/>
            <person name="Grigoriev I.V."/>
        </authorList>
    </citation>
    <scope>NUCLEOTIDE SEQUENCE [LARGE SCALE GENOMIC DNA]</scope>
    <source>
        <strain evidence="11">J235TASD1</strain>
    </source>
</reference>
<comment type="function">
    <text evidence="7">Degrades free oligosaccharides in the vacuole.</text>
</comment>
<dbReference type="InterPro" id="IPR015341">
    <property type="entry name" value="Glyco_hydro_38_cen"/>
</dbReference>
<dbReference type="FunFam" id="2.70.98.30:FF:000001">
    <property type="entry name" value="alpha-mannosidase 2C1 isoform X2"/>
    <property type="match status" value="1"/>
</dbReference>
<dbReference type="EMBL" id="KQ964264">
    <property type="protein sequence ID" value="KXJ87018.1"/>
    <property type="molecule type" value="Genomic_DNA"/>
</dbReference>
<dbReference type="SUPFAM" id="SSF88688">
    <property type="entry name" value="Families 57/38 glycoside transferase middle domain"/>
    <property type="match status" value="1"/>
</dbReference>
<dbReference type="InterPro" id="IPR011682">
    <property type="entry name" value="Glyco_hydro_38_C"/>
</dbReference>
<dbReference type="InterPro" id="IPR037094">
    <property type="entry name" value="Glyco_hydro_38_cen_sf"/>
</dbReference>
<dbReference type="Gene3D" id="3.20.110.10">
    <property type="entry name" value="Glycoside hydrolase 38, N terminal domain"/>
    <property type="match status" value="1"/>
</dbReference>
<dbReference type="AlphaFoldDB" id="A0A136IQ51"/>
<dbReference type="STRING" id="196109.A0A136IQ51"/>
<name>A0A136IQ51_9PEZI</name>
<dbReference type="InterPro" id="IPR000602">
    <property type="entry name" value="Glyco_hydro_38_N"/>
</dbReference>
<dbReference type="PANTHER" id="PTHR46017">
    <property type="entry name" value="ALPHA-MANNOSIDASE 2C1"/>
    <property type="match status" value="1"/>
</dbReference>
<evidence type="ECO:0000256" key="1">
    <source>
        <dbReference type="ARBA" id="ARBA00000365"/>
    </source>
</evidence>
<dbReference type="GO" id="GO:0006013">
    <property type="term" value="P:mannose metabolic process"/>
    <property type="evidence" value="ECO:0007669"/>
    <property type="project" value="InterPro"/>
</dbReference>
<keyword evidence="4" id="KW-0479">Metal-binding</keyword>
<gene>
    <name evidence="10" type="ORF">Micbo1qcDRAFT_236529</name>
</gene>
<dbReference type="FunCoup" id="A0A136IQ51">
    <property type="interactions" value="234"/>
</dbReference>
<dbReference type="OrthoDB" id="10261055at2759"/>
<dbReference type="GO" id="GO:0000329">
    <property type="term" value="C:fungal-type vacuole membrane"/>
    <property type="evidence" value="ECO:0007669"/>
    <property type="project" value="TreeGrafter"/>
</dbReference>
<organism evidence="10 11">
    <name type="scientific">Microdochium bolleyi</name>
    <dbReference type="NCBI Taxonomy" id="196109"/>
    <lineage>
        <taxon>Eukaryota</taxon>
        <taxon>Fungi</taxon>
        <taxon>Dikarya</taxon>
        <taxon>Ascomycota</taxon>
        <taxon>Pezizomycotina</taxon>
        <taxon>Sordariomycetes</taxon>
        <taxon>Xylariomycetidae</taxon>
        <taxon>Xylariales</taxon>
        <taxon>Microdochiaceae</taxon>
        <taxon>Microdochium</taxon>
    </lineage>
</organism>
<keyword evidence="6" id="KW-0326">Glycosidase</keyword>
<dbReference type="Pfam" id="PF17677">
    <property type="entry name" value="Glyco_hydro38C2"/>
    <property type="match status" value="1"/>
</dbReference>
<sequence>MCSDHAGAACAGGVVIQHGHQQKHGYPTKALAPVGKKITSLYKKRLTNFFTPGQWEKVNLMAMLDHGRYAGAPHVQLSVWHAPGTSRPTFSEATSESNQYHDTKVGESFGPSWTTHWFRCVLRLPEALRGDGTTGSGAQHIELHWDCSNEATVWTAEGEPLQGLTGRGERVEWIVPDSFRDGEEHVIYLEMACNGMFGNGPGRPIFKNNAGGDSIQPPDQNKHFELTKAELVAVNYPARMLHADFCVIHDAAMDLPEDTWEQHEALNVASRIIDTFRVGSEESIAKCRQIAAEYLGDDINSAEVYAKGGPLNDRRRPTVYAVGHCHIDTCWLWPWAETKRKVVRSWSNQCDLMDRYPELTFACSQAQQFQWLKEIYPYGWERVKTKVKSGQFLPIGGSWVEHDTNLPSGESLVRQFLYGQRFFQREFGFRSTTSWLPDTFGFSCQIPQICRLAGMTRFLTQKPCFNSVNDFPHTSFNWVSLDGSQVICHMPPAKTYCAEGNFENIKNSIANHRSLDQDNTALLAFGKGDGGGGPTWQHLERLRRLRGMADTMGGRTVPRTHVGATVDQFFDGLEAKSSSLATWHGELYFELHRGVYTTQAKTKAHNRRVEILLHDLEMLATLASVQSGGSFKYPKKELDEMWHGVMLCQFHDCLPGTAIEMCYDDSDKIYDNVYQSVDTLLKQTLKTLNVQEVQPSELHADQLDSATALNTLPWARSELINISSTEAVVATGNGHLLTVTPFNTFSSSSNGRKPQVTAQELSPGIFQLENDHLTVKIENGCITSLYDRRARRETLAGKANQYVIFDDKPVYWQAWDVEVYHLETREELNDVSAATVILEDNGYRASVVTETRISAESSVRTTISLNAVLDDAQPSMVECTAEVDWHETMKFLKVEFPVNVSNTEASYETQYGVIKRPTHYNTSWDMAKFEVCCHKFADLSEHAYGVSILNDSKYGFATAGNVMRLSLLRSPKAPDGNADMGKHTMRWAVMPHRGALGPATVRAAANFNNPMRLVTRGDVSAVAAAVGVEQGGEPRGAAFPIRLAGDDNLVLDWIKRGEDDADVCHDGNDNLPARAAAAGKSVVVRVYDALGGFGRGVVEVDLPLAKVFKTNILEDDLEEVEVVQGGGAGGAAAASFEIELGAFEVATYRLVLKN</sequence>
<accession>A0A136IQ51</accession>
<evidence type="ECO:0000256" key="5">
    <source>
        <dbReference type="ARBA" id="ARBA00022801"/>
    </source>
</evidence>
<dbReference type="PANTHER" id="PTHR46017:SF1">
    <property type="entry name" value="ALPHA-MANNOSIDASE 2C1"/>
    <property type="match status" value="1"/>
</dbReference>
<dbReference type="SUPFAM" id="SSF88713">
    <property type="entry name" value="Glycoside hydrolase/deacetylase"/>
    <property type="match status" value="1"/>
</dbReference>
<keyword evidence="11" id="KW-1185">Reference proteome</keyword>